<proteinExistence type="predicted"/>
<keyword evidence="2" id="KW-0732">Signal</keyword>
<dbReference type="Proteomes" id="UP000249396">
    <property type="component" value="Unassembled WGS sequence"/>
</dbReference>
<dbReference type="EMBL" id="QJPH01000070">
    <property type="protein sequence ID" value="PZN86669.1"/>
    <property type="molecule type" value="Genomic_DNA"/>
</dbReference>
<protein>
    <recommendedName>
        <fullName evidence="5">Collagen-like protein</fullName>
    </recommendedName>
</protein>
<dbReference type="AlphaFoldDB" id="A0A2W4RZL3"/>
<feature type="chain" id="PRO_5016113680" description="Collagen-like protein" evidence="2">
    <location>
        <begin position="21"/>
        <end position="404"/>
    </location>
</feature>
<name>A0A2W4RZL3_9GAMM</name>
<reference evidence="3 4" key="1">
    <citation type="journal article" date="2018" name="Aquat. Microb. Ecol.">
        <title>Gammaproteobacterial methanotrophs dominate.</title>
        <authorList>
            <person name="Rissanen A.J."/>
            <person name="Saarenheimo J."/>
            <person name="Tiirola M."/>
            <person name="Peura S."/>
            <person name="Aalto S.L."/>
            <person name="Karvinen A."/>
            <person name="Nykanen H."/>
        </authorList>
    </citation>
    <scope>NUCLEOTIDE SEQUENCE [LARGE SCALE GENOMIC DNA]</scope>
    <source>
        <strain evidence="3">AMbin10</strain>
    </source>
</reference>
<evidence type="ECO:0000256" key="2">
    <source>
        <dbReference type="SAM" id="SignalP"/>
    </source>
</evidence>
<comment type="caution">
    <text evidence="3">The sequence shown here is derived from an EMBL/GenBank/DDBJ whole genome shotgun (WGS) entry which is preliminary data.</text>
</comment>
<evidence type="ECO:0000313" key="3">
    <source>
        <dbReference type="EMBL" id="PZN86669.1"/>
    </source>
</evidence>
<evidence type="ECO:0000313" key="4">
    <source>
        <dbReference type="Proteomes" id="UP000249396"/>
    </source>
</evidence>
<evidence type="ECO:0008006" key="5">
    <source>
        <dbReference type="Google" id="ProtNLM"/>
    </source>
</evidence>
<feature type="region of interest" description="Disordered" evidence="1">
    <location>
        <begin position="173"/>
        <end position="200"/>
    </location>
</feature>
<feature type="signal peptide" evidence="2">
    <location>
        <begin position="1"/>
        <end position="20"/>
    </location>
</feature>
<accession>A0A2W4RZL3</accession>
<feature type="compositionally biased region" description="Low complexity" evidence="1">
    <location>
        <begin position="173"/>
        <end position="192"/>
    </location>
</feature>
<sequence length="404" mass="42510">MVYVGLLLVMLQCVLATAVADVPKLINHQAYLTNSTGAPVTASVTIVFTIYDAPSNGNALWSETQTVAVNQGVFDVNLGSVNPIVLAFDVPYYLGIKVGSDAEMTPRQALTSVSYAFRSSLANAVADGSIGTSSLANGSVTTAKLGVVCPDKYYLQYSAQNGWTCSAGTPGPQGVQGATGATGPQGPAGPAGSNPPNCAGSSTQLQFNGTSWQCIYSTRDIMTYITTNPNGVWAYMQNSTGVHNPNNYTLFPNQYSSSSSCTFNEPMFAWMAQDCNSGYIGMPITTYSWSSAGLSQIAMQGVIHAHPGIYGNEPILRWTSPISGTVSISGRVTSVDGACGDGILWSLEQENKVLQSGAVKANSATFSAQSLPVTKGANFYFIIDMGANRDCDTTNLDMLITTQQ</sequence>
<gene>
    <name evidence="3" type="ORF">DM484_00740</name>
</gene>
<organism evidence="3 4">
    <name type="scientific">Candidatus Methylumidiphilus alinenensis</name>
    <dbReference type="NCBI Taxonomy" id="2202197"/>
    <lineage>
        <taxon>Bacteria</taxon>
        <taxon>Pseudomonadati</taxon>
        <taxon>Pseudomonadota</taxon>
        <taxon>Gammaproteobacteria</taxon>
        <taxon>Methylococcales</taxon>
        <taxon>Candidatus Methylumidiphilus</taxon>
    </lineage>
</organism>
<evidence type="ECO:0000256" key="1">
    <source>
        <dbReference type="SAM" id="MobiDB-lite"/>
    </source>
</evidence>